<dbReference type="RefSeq" id="WP_378800722.1">
    <property type="nucleotide sequence ID" value="NZ_JBHUER010000010.1"/>
</dbReference>
<dbReference type="InterPro" id="IPR001633">
    <property type="entry name" value="EAL_dom"/>
</dbReference>
<organism evidence="6 7">
    <name type="scientific">Methylopila henanensis</name>
    <dbReference type="NCBI Taxonomy" id="873516"/>
    <lineage>
        <taxon>Bacteria</taxon>
        <taxon>Pseudomonadati</taxon>
        <taxon>Pseudomonadota</taxon>
        <taxon>Alphaproteobacteria</taxon>
        <taxon>Hyphomicrobiales</taxon>
        <taxon>Methylopilaceae</taxon>
        <taxon>Methylopila</taxon>
    </lineage>
</organism>
<evidence type="ECO:0000313" key="6">
    <source>
        <dbReference type="EMBL" id="MFD1704676.1"/>
    </source>
</evidence>
<dbReference type="PROSITE" id="PS50887">
    <property type="entry name" value="GGDEF"/>
    <property type="match status" value="1"/>
</dbReference>
<dbReference type="SUPFAM" id="SSF55785">
    <property type="entry name" value="PYP-like sensor domain (PAS domain)"/>
    <property type="match status" value="1"/>
</dbReference>
<dbReference type="SUPFAM" id="SSF141868">
    <property type="entry name" value="EAL domain-like"/>
    <property type="match status" value="1"/>
</dbReference>
<dbReference type="Gene3D" id="3.20.20.450">
    <property type="entry name" value="EAL domain"/>
    <property type="match status" value="1"/>
</dbReference>
<evidence type="ECO:0000259" key="4">
    <source>
        <dbReference type="PROSITE" id="PS50887"/>
    </source>
</evidence>
<keyword evidence="1" id="KW-0472">Membrane</keyword>
<evidence type="ECO:0000259" key="5">
    <source>
        <dbReference type="PROSITE" id="PS50924"/>
    </source>
</evidence>
<accession>A0ABW4KC85</accession>
<protein>
    <submittedName>
        <fullName evidence="6">EAL domain-containing protein</fullName>
    </submittedName>
</protein>
<proteinExistence type="predicted"/>
<feature type="domain" description="EAL" evidence="3">
    <location>
        <begin position="527"/>
        <end position="776"/>
    </location>
</feature>
<dbReference type="InterPro" id="IPR005330">
    <property type="entry name" value="MHYT_dom"/>
</dbReference>
<dbReference type="EMBL" id="JBHUER010000010">
    <property type="protein sequence ID" value="MFD1704676.1"/>
    <property type="molecule type" value="Genomic_DNA"/>
</dbReference>
<feature type="transmembrane region" description="Helical" evidence="1">
    <location>
        <begin position="15"/>
        <end position="35"/>
    </location>
</feature>
<dbReference type="PANTHER" id="PTHR44757">
    <property type="entry name" value="DIGUANYLATE CYCLASE DGCP"/>
    <property type="match status" value="1"/>
</dbReference>
<feature type="transmembrane region" description="Helical" evidence="1">
    <location>
        <begin position="84"/>
        <end position="103"/>
    </location>
</feature>
<dbReference type="PROSITE" id="PS50112">
    <property type="entry name" value="PAS"/>
    <property type="match status" value="1"/>
</dbReference>
<dbReference type="SMART" id="SM00052">
    <property type="entry name" value="EAL"/>
    <property type="match status" value="1"/>
</dbReference>
<dbReference type="InterPro" id="IPR035919">
    <property type="entry name" value="EAL_sf"/>
</dbReference>
<name>A0ABW4KC85_9HYPH</name>
<dbReference type="Pfam" id="PF03707">
    <property type="entry name" value="MHYT"/>
    <property type="match status" value="2"/>
</dbReference>
<dbReference type="PROSITE" id="PS50883">
    <property type="entry name" value="EAL"/>
    <property type="match status" value="1"/>
</dbReference>
<dbReference type="InterPro" id="IPR000160">
    <property type="entry name" value="GGDEF_dom"/>
</dbReference>
<evidence type="ECO:0000259" key="2">
    <source>
        <dbReference type="PROSITE" id="PS50112"/>
    </source>
</evidence>
<feature type="transmembrane region" description="Helical" evidence="1">
    <location>
        <begin position="176"/>
        <end position="195"/>
    </location>
</feature>
<feature type="domain" description="PAS" evidence="2">
    <location>
        <begin position="260"/>
        <end position="284"/>
    </location>
</feature>
<dbReference type="PROSITE" id="PS50924">
    <property type="entry name" value="MHYT"/>
    <property type="match status" value="1"/>
</dbReference>
<keyword evidence="7" id="KW-1185">Reference proteome</keyword>
<keyword evidence="1" id="KW-1133">Transmembrane helix</keyword>
<dbReference type="InterPro" id="IPR029787">
    <property type="entry name" value="Nucleotide_cyclase"/>
</dbReference>
<dbReference type="Pfam" id="PF00990">
    <property type="entry name" value="GGDEF"/>
    <property type="match status" value="1"/>
</dbReference>
<feature type="transmembrane region" description="Helical" evidence="1">
    <location>
        <begin position="115"/>
        <end position="137"/>
    </location>
</feature>
<dbReference type="SUPFAM" id="SSF55073">
    <property type="entry name" value="Nucleotide cyclase"/>
    <property type="match status" value="1"/>
</dbReference>
<dbReference type="PANTHER" id="PTHR44757:SF2">
    <property type="entry name" value="BIOFILM ARCHITECTURE MAINTENANCE PROTEIN MBAA"/>
    <property type="match status" value="1"/>
</dbReference>
<feature type="transmembrane region" description="Helical" evidence="1">
    <location>
        <begin position="215"/>
        <end position="237"/>
    </location>
</feature>
<evidence type="ECO:0000313" key="7">
    <source>
        <dbReference type="Proteomes" id="UP001597308"/>
    </source>
</evidence>
<feature type="domain" description="GGDEF" evidence="4">
    <location>
        <begin position="385"/>
        <end position="518"/>
    </location>
</feature>
<dbReference type="Gene3D" id="3.30.450.20">
    <property type="entry name" value="PAS domain"/>
    <property type="match status" value="1"/>
</dbReference>
<evidence type="ECO:0000256" key="1">
    <source>
        <dbReference type="PROSITE-ProRule" id="PRU00244"/>
    </source>
</evidence>
<dbReference type="InterPro" id="IPR035965">
    <property type="entry name" value="PAS-like_dom_sf"/>
</dbReference>
<dbReference type="SMART" id="SM00267">
    <property type="entry name" value="GGDEF"/>
    <property type="match status" value="1"/>
</dbReference>
<dbReference type="InterPro" id="IPR052155">
    <property type="entry name" value="Biofilm_reg_signaling"/>
</dbReference>
<evidence type="ECO:0000259" key="3">
    <source>
        <dbReference type="PROSITE" id="PS50883"/>
    </source>
</evidence>
<sequence>MWKVVACVTEQHEPGIVLLAALIACGGLFAFFLLLSRADECADVRRGRWLGVAAAAGGLSIWAVHFVAMLGYRSVIPFTFDPALTLLSAAIVSAGFWLAVALIRRGRPWSSAAAGTLAAVAVAAMHFVGMAAVEVAATISHDWPPVIASLAVAAAAMTAAFHRFDRLTGARRVAEPALWMILGVCALHFTAMSATLVTPDPRLPVDPSAGERHAWLVWAVFGVASLVAGVTTAAVFVDRYLTDLKGFADATLEGLAVVRDGRIIEANARFAALMGAPEAELIGRRADACVVAADGLPASAPRPAAVEAAPLSGDPERSFELAVSTIEFRGRPSQVLAVMDLTEKKRAQAEIERLARYDALTGLPNRSLLGDRLDKAFAQARRSGESFALLALDLDRFKAVNDLFGHAEGDRVLRTVASILTRTVRSVDTVARLGGDEFVILQVGAAQPEGAQALAGRIFEAFRTEMNAAMDPTAVGVSIGVALAPDDSAEPEGLLNAADIALYRAKSGGRGVVAFYDLQMDQTVRARRRLEADLRGAIARNELRVVYQPVVDADGRPISYEALLRWRSPDHGDVPPDVFIPIAEDTGVIIAIGEWVLREACRTAAGWSEGLSIAVNVSTVQFRVANLAEQVGLILSETGLAPARLGLEITETALMRDRDDTLEILRRLKAMGVKIIMDDFGTGYSSLSNLQSFPFDKIKIDRSFISAMEADRGAKAIVKAIVGLGRSLDLPVVAEGVETEAQHRIAVQEGCAEAQGYYFGAPGSPPDAVGVEPPRTSDRLS</sequence>
<dbReference type="InterPro" id="IPR043128">
    <property type="entry name" value="Rev_trsase/Diguanyl_cyclase"/>
</dbReference>
<dbReference type="InterPro" id="IPR000014">
    <property type="entry name" value="PAS"/>
</dbReference>
<gene>
    <name evidence="6" type="ORF">ACFSCV_16840</name>
</gene>
<feature type="transmembrane region" description="Helical" evidence="1">
    <location>
        <begin position="47"/>
        <end position="72"/>
    </location>
</feature>
<feature type="domain" description="MHYT" evidence="5">
    <location>
        <begin position="12"/>
        <end position="198"/>
    </location>
</feature>
<dbReference type="Pfam" id="PF00563">
    <property type="entry name" value="EAL"/>
    <property type="match status" value="1"/>
</dbReference>
<keyword evidence="1" id="KW-0812">Transmembrane</keyword>
<reference evidence="7" key="1">
    <citation type="journal article" date="2019" name="Int. J. Syst. Evol. Microbiol.">
        <title>The Global Catalogue of Microorganisms (GCM) 10K type strain sequencing project: providing services to taxonomists for standard genome sequencing and annotation.</title>
        <authorList>
            <consortium name="The Broad Institute Genomics Platform"/>
            <consortium name="The Broad Institute Genome Sequencing Center for Infectious Disease"/>
            <person name="Wu L."/>
            <person name="Ma J."/>
        </authorList>
    </citation>
    <scope>NUCLEOTIDE SEQUENCE [LARGE SCALE GENOMIC DNA]</scope>
    <source>
        <strain evidence="7">KCTC 23707</strain>
    </source>
</reference>
<dbReference type="CDD" id="cd01948">
    <property type="entry name" value="EAL"/>
    <property type="match status" value="1"/>
</dbReference>
<dbReference type="Proteomes" id="UP001597308">
    <property type="component" value="Unassembled WGS sequence"/>
</dbReference>
<dbReference type="PROSITE" id="PS51257">
    <property type="entry name" value="PROKAR_LIPOPROTEIN"/>
    <property type="match status" value="1"/>
</dbReference>
<comment type="caution">
    <text evidence="6">The sequence shown here is derived from an EMBL/GenBank/DDBJ whole genome shotgun (WGS) entry which is preliminary data.</text>
</comment>
<dbReference type="CDD" id="cd01949">
    <property type="entry name" value="GGDEF"/>
    <property type="match status" value="1"/>
</dbReference>
<dbReference type="NCBIfam" id="TIGR00254">
    <property type="entry name" value="GGDEF"/>
    <property type="match status" value="1"/>
</dbReference>
<feature type="transmembrane region" description="Helical" evidence="1">
    <location>
        <begin position="143"/>
        <end position="164"/>
    </location>
</feature>
<dbReference type="Gene3D" id="3.30.70.270">
    <property type="match status" value="1"/>
</dbReference>